<evidence type="ECO:0000313" key="3">
    <source>
        <dbReference type="Proteomes" id="UP001221142"/>
    </source>
</evidence>
<organism evidence="2 3">
    <name type="scientific">Roridomyces roridus</name>
    <dbReference type="NCBI Taxonomy" id="1738132"/>
    <lineage>
        <taxon>Eukaryota</taxon>
        <taxon>Fungi</taxon>
        <taxon>Dikarya</taxon>
        <taxon>Basidiomycota</taxon>
        <taxon>Agaricomycotina</taxon>
        <taxon>Agaricomycetes</taxon>
        <taxon>Agaricomycetidae</taxon>
        <taxon>Agaricales</taxon>
        <taxon>Marasmiineae</taxon>
        <taxon>Mycenaceae</taxon>
        <taxon>Roridomyces</taxon>
    </lineage>
</organism>
<evidence type="ECO:0000313" key="2">
    <source>
        <dbReference type="EMBL" id="KAJ7630446.1"/>
    </source>
</evidence>
<reference evidence="2" key="1">
    <citation type="submission" date="2023-03" db="EMBL/GenBank/DDBJ databases">
        <title>Massive genome expansion in bonnet fungi (Mycena s.s.) driven by repeated elements and novel gene families across ecological guilds.</title>
        <authorList>
            <consortium name="Lawrence Berkeley National Laboratory"/>
            <person name="Harder C.B."/>
            <person name="Miyauchi S."/>
            <person name="Viragh M."/>
            <person name="Kuo A."/>
            <person name="Thoen E."/>
            <person name="Andreopoulos B."/>
            <person name="Lu D."/>
            <person name="Skrede I."/>
            <person name="Drula E."/>
            <person name="Henrissat B."/>
            <person name="Morin E."/>
            <person name="Kohler A."/>
            <person name="Barry K."/>
            <person name="LaButti K."/>
            <person name="Morin E."/>
            <person name="Salamov A."/>
            <person name="Lipzen A."/>
            <person name="Mereny Z."/>
            <person name="Hegedus B."/>
            <person name="Baldrian P."/>
            <person name="Stursova M."/>
            <person name="Weitz H."/>
            <person name="Taylor A."/>
            <person name="Grigoriev I.V."/>
            <person name="Nagy L.G."/>
            <person name="Martin F."/>
            <person name="Kauserud H."/>
        </authorList>
    </citation>
    <scope>NUCLEOTIDE SEQUENCE</scope>
    <source>
        <strain evidence="2">9284</strain>
    </source>
</reference>
<dbReference type="AlphaFoldDB" id="A0AAD7FL51"/>
<dbReference type="Proteomes" id="UP001221142">
    <property type="component" value="Unassembled WGS sequence"/>
</dbReference>
<name>A0AAD7FL51_9AGAR</name>
<gene>
    <name evidence="2" type="ORF">FB45DRAFT_915524</name>
</gene>
<keyword evidence="3" id="KW-1185">Reference proteome</keyword>
<evidence type="ECO:0000256" key="1">
    <source>
        <dbReference type="SAM" id="MobiDB-lite"/>
    </source>
</evidence>
<dbReference type="EMBL" id="JARKIF010000009">
    <property type="protein sequence ID" value="KAJ7630446.1"/>
    <property type="molecule type" value="Genomic_DNA"/>
</dbReference>
<proteinExistence type="predicted"/>
<accession>A0AAD7FL51</accession>
<feature type="compositionally biased region" description="Acidic residues" evidence="1">
    <location>
        <begin position="769"/>
        <end position="793"/>
    </location>
</feature>
<comment type="caution">
    <text evidence="2">The sequence shown here is derived from an EMBL/GenBank/DDBJ whole genome shotgun (WGS) entry which is preliminary data.</text>
</comment>
<sequence length="814" mass="92033">MQPADDDESVPGVPLSAHAAPCPCDDCRVNPPDLLQMDPNSFASFLDTLDDSSSVHDDHGEGPDLLQMDPNSFASFLDTLNDSSPAHDDDGEASGVEESDSDNSWIFCKYRCSISNCPARYPALTRPCAGGVKAYLCIPCWAYLWMEQGFTVEQLKGALLPVTPELIRGFRKLLAKPLSEELVKRRLRFKSPKEGACSVPNCPITFPGACKRTQRLGNVIRDVCESCALVYWMQYLRDGEKHAPGSQDPRRKDPEIIRAWEEFVKQPLPEKYVELRHRSIQKPLLVLKSLDQSLAGEPVPCVGVDTCGVTDISKLVKVRARKLPGTTSHCLVCPPCSKRFQWFFYPATATTLARAAFNFANLPKPPGSTYTRLLVDNPAHHAFWIVVRTKLQGMWIRCPILQRFYTPTYGADHMFRTHVEHAHSGGEEWEFGDVVGTGFMRDVAVSARFVLFCVGWLLLDLKNSNYRGNLALIAADILAKTRSLGEAQKQYLAMVLPRGDGVIGEEVKHLNPNPDNDPYDIEGKDLFEDGGVPATVHELLTAPIEPWQTEAPLVQFRRLRKLPRDASKWPHLEHTLLPKFLHRFLHPDDSKIPIHHDHIDGYALDLPRKTPAVNPSYGGVEKEVRYVVKDEVDPIRFRELVKAESTWRVDSIFRYLHGMEPLLRKALDLYMADSGCQKVVAQTVANPEDFGLYGDLYRLVFGSADIAGALAEFFEDREVHCMTLQDYDDVVLTRPRDRGLRLKPRGGRFYGSRHRPEDVPADKRKRDEDEADEEDEDADEYNSDEEDEDEEQFENLWTPPEEDVVMWESDDEAD</sequence>
<feature type="region of interest" description="Disordered" evidence="1">
    <location>
        <begin position="742"/>
        <end position="814"/>
    </location>
</feature>
<feature type="compositionally biased region" description="Acidic residues" evidence="1">
    <location>
        <begin position="800"/>
        <end position="814"/>
    </location>
</feature>
<protein>
    <recommendedName>
        <fullName evidence="4">Transposase</fullName>
    </recommendedName>
</protein>
<feature type="compositionally biased region" description="Basic and acidic residues" evidence="1">
    <location>
        <begin position="754"/>
        <end position="768"/>
    </location>
</feature>
<evidence type="ECO:0008006" key="4">
    <source>
        <dbReference type="Google" id="ProtNLM"/>
    </source>
</evidence>